<comment type="caution">
    <text evidence="2">The sequence shown here is derived from an EMBL/GenBank/DDBJ whole genome shotgun (WGS) entry which is preliminary data.</text>
</comment>
<dbReference type="PANTHER" id="PTHR36512:SF3">
    <property type="entry name" value="BLR5678 PROTEIN"/>
    <property type="match status" value="1"/>
</dbReference>
<dbReference type="CDD" id="cd02252">
    <property type="entry name" value="nylC_like"/>
    <property type="match status" value="1"/>
</dbReference>
<name>A0A926P202_9HYPH</name>
<dbReference type="InterPro" id="IPR005321">
    <property type="entry name" value="Peptidase_S58_DmpA"/>
</dbReference>
<organism evidence="2 3">
    <name type="scientific">Roseibium aggregatum</name>
    <dbReference type="NCBI Taxonomy" id="187304"/>
    <lineage>
        <taxon>Bacteria</taxon>
        <taxon>Pseudomonadati</taxon>
        <taxon>Pseudomonadota</taxon>
        <taxon>Alphaproteobacteria</taxon>
        <taxon>Hyphomicrobiales</taxon>
        <taxon>Stappiaceae</taxon>
        <taxon>Roseibium</taxon>
    </lineage>
</organism>
<evidence type="ECO:0000313" key="3">
    <source>
        <dbReference type="Proteomes" id="UP000598467"/>
    </source>
</evidence>
<dbReference type="GO" id="GO:0004177">
    <property type="term" value="F:aminopeptidase activity"/>
    <property type="evidence" value="ECO:0007669"/>
    <property type="project" value="TreeGrafter"/>
</dbReference>
<evidence type="ECO:0000313" key="2">
    <source>
        <dbReference type="EMBL" id="MBD1548000.1"/>
    </source>
</evidence>
<sequence>MMPGPRNLITDVPGLKVGNAEDPALKSGATVLLPDESAVVSVAIHGGAPGTREIALLEPEQTVDKVDAIVLAGGSAFGLDAGAGVQGRLAELGRGFAVGPVRVPIVPTAILFDLLNGGDKGWGEAAPYRDLGRAALDNVGEDFALGSVGAGAGATTANLKGGLGSASKVLDNGVTVGALVAVNALGRGTVGDTAHFWASPFEIGNEFGGLGLPQPLPPEAVSVRTKLDGLKAGANTTIAAVATDAVLTKSEAKRLAVMAHDGLARALWPAHTPLDGDLVFAMSTGRRKLERGLEDMVQIGAAAASCLARAIARGIYHAQAAPDDPVPTWQSRFKR</sequence>
<dbReference type="Pfam" id="PF03576">
    <property type="entry name" value="Peptidase_S58"/>
    <property type="match status" value="1"/>
</dbReference>
<comment type="similarity">
    <text evidence="1">Belongs to the peptidase S58 family.</text>
</comment>
<accession>A0A926P202</accession>
<dbReference type="Gene3D" id="3.60.70.12">
    <property type="entry name" value="L-amino peptidase D-ALA esterase/amidase"/>
    <property type="match status" value="1"/>
</dbReference>
<dbReference type="Proteomes" id="UP000598467">
    <property type="component" value="Unassembled WGS sequence"/>
</dbReference>
<proteinExistence type="inferred from homology"/>
<dbReference type="SUPFAM" id="SSF56266">
    <property type="entry name" value="DmpA/ArgJ-like"/>
    <property type="match status" value="1"/>
</dbReference>
<protein>
    <submittedName>
        <fullName evidence="2">P1 family peptidase</fullName>
    </submittedName>
</protein>
<dbReference type="PANTHER" id="PTHR36512">
    <property type="entry name" value="D-AMINOPEPTIDASE"/>
    <property type="match status" value="1"/>
</dbReference>
<gene>
    <name evidence="2" type="ORF">HK439_17165</name>
</gene>
<dbReference type="EMBL" id="JABFCZ010000019">
    <property type="protein sequence ID" value="MBD1548000.1"/>
    <property type="molecule type" value="Genomic_DNA"/>
</dbReference>
<evidence type="ECO:0000256" key="1">
    <source>
        <dbReference type="ARBA" id="ARBA00007068"/>
    </source>
</evidence>
<dbReference type="AlphaFoldDB" id="A0A926P202"/>
<reference evidence="2" key="1">
    <citation type="submission" date="2020-05" db="EMBL/GenBank/DDBJ databases">
        <title>Identification of trans-AT polyketide cluster in two marine bacteria, producers of a novel glutaramide-containing polyketide sesbanimide D and analogs.</title>
        <authorList>
            <person name="Kacar D."/>
            <person name="Rodriguez P."/>
            <person name="Canedo L."/>
            <person name="Gonzalez E."/>
            <person name="Galan B."/>
            <person name="De La Calle F."/>
            <person name="Garcia J.L."/>
        </authorList>
    </citation>
    <scope>NUCLEOTIDE SEQUENCE</scope>
    <source>
        <strain evidence="2">PHM038</strain>
    </source>
</reference>
<dbReference type="InterPro" id="IPR016117">
    <property type="entry name" value="ArgJ-like_dom_sf"/>
</dbReference>